<accession>A0A8J7GLN6</accession>
<keyword evidence="2" id="KW-1185">Reference proteome</keyword>
<protein>
    <recommendedName>
        <fullName evidence="3">Ribbon-helix-helix protein CopG domain-containing protein</fullName>
    </recommendedName>
</protein>
<organism evidence="1 2">
    <name type="scientific">Savagea serpentis</name>
    <dbReference type="NCBI Taxonomy" id="2785297"/>
    <lineage>
        <taxon>Bacteria</taxon>
        <taxon>Bacillati</taxon>
        <taxon>Bacillota</taxon>
        <taxon>Bacilli</taxon>
        <taxon>Bacillales</taxon>
        <taxon>Caryophanaceae</taxon>
        <taxon>Savagea</taxon>
    </lineage>
</organism>
<reference evidence="1" key="1">
    <citation type="submission" date="2020-11" db="EMBL/GenBank/DDBJ databases">
        <title>Multidrug resistant novel bacterium Savagea serpentis sp. nov., isolated from the scats of a vine snake (Ahaetulla nasuta).</title>
        <authorList>
            <person name="Venkata Ramana V."/>
            <person name="Vikas Patil S."/>
            <person name="Yogita Lugani V."/>
        </authorList>
    </citation>
    <scope>NUCLEOTIDE SEQUENCE</scope>
    <source>
        <strain evidence="1">SN6</strain>
    </source>
</reference>
<evidence type="ECO:0000313" key="2">
    <source>
        <dbReference type="Proteomes" id="UP000622653"/>
    </source>
</evidence>
<dbReference type="RefSeq" id="WP_194562677.1">
    <property type="nucleotide sequence ID" value="NZ_JADKPV010000003.1"/>
</dbReference>
<dbReference type="Proteomes" id="UP000622653">
    <property type="component" value="Unassembled WGS sequence"/>
</dbReference>
<evidence type="ECO:0000313" key="1">
    <source>
        <dbReference type="EMBL" id="MBF4501188.1"/>
    </source>
</evidence>
<gene>
    <name evidence="1" type="ORF">IRY55_07420</name>
</gene>
<evidence type="ECO:0008006" key="3">
    <source>
        <dbReference type="Google" id="ProtNLM"/>
    </source>
</evidence>
<comment type="caution">
    <text evidence="1">The sequence shown here is derived from an EMBL/GenBank/DDBJ whole genome shotgun (WGS) entry which is preliminary data.</text>
</comment>
<dbReference type="EMBL" id="JADKPV010000003">
    <property type="protein sequence ID" value="MBF4501188.1"/>
    <property type="molecule type" value="Genomic_DNA"/>
</dbReference>
<dbReference type="AlphaFoldDB" id="A0A8J7GLN6"/>
<proteinExistence type="predicted"/>
<name>A0A8J7GLN6_9BACL</name>
<sequence>MDVLIRGVDAIAVKKIDEKARQLGTSRSQLGKQILEKYARDGLLEEDRKAYANVLTDIKLLLEIQTKKIARVEEVVDRQMILTALLTGMEVQELEQIIQRYTIENEGGILE</sequence>